<dbReference type="AlphaFoldDB" id="A0A2A4B7R7"/>
<gene>
    <name evidence="2" type="ORF">COC42_05510</name>
</gene>
<dbReference type="SUPFAM" id="SSF50156">
    <property type="entry name" value="PDZ domain-like"/>
    <property type="match status" value="1"/>
</dbReference>
<keyword evidence="3" id="KW-1185">Reference proteome</keyword>
<dbReference type="InterPro" id="IPR036034">
    <property type="entry name" value="PDZ_sf"/>
</dbReference>
<dbReference type="OrthoDB" id="7441153at2"/>
<organism evidence="2 3">
    <name type="scientific">Sphingomonas spermidinifaciens</name>
    <dbReference type="NCBI Taxonomy" id="1141889"/>
    <lineage>
        <taxon>Bacteria</taxon>
        <taxon>Pseudomonadati</taxon>
        <taxon>Pseudomonadota</taxon>
        <taxon>Alphaproteobacteria</taxon>
        <taxon>Sphingomonadales</taxon>
        <taxon>Sphingomonadaceae</taxon>
        <taxon>Sphingomonas</taxon>
    </lineage>
</organism>
<accession>A0A2A4B7R7</accession>
<dbReference type="Pfam" id="PF13650">
    <property type="entry name" value="Asp_protease_2"/>
    <property type="match status" value="2"/>
</dbReference>
<dbReference type="Gene3D" id="2.30.42.10">
    <property type="match status" value="1"/>
</dbReference>
<name>A0A2A4B7R7_9SPHN</name>
<comment type="caution">
    <text evidence="2">The sequence shown here is derived from an EMBL/GenBank/DDBJ whole genome shotgun (WGS) entry which is preliminary data.</text>
</comment>
<dbReference type="SUPFAM" id="SSF50630">
    <property type="entry name" value="Acid proteases"/>
    <property type="match status" value="1"/>
</dbReference>
<dbReference type="InterPro" id="IPR001478">
    <property type="entry name" value="PDZ"/>
</dbReference>
<protein>
    <recommendedName>
        <fullName evidence="1">PDZ domain-containing protein</fullName>
    </recommendedName>
</protein>
<evidence type="ECO:0000313" key="3">
    <source>
        <dbReference type="Proteomes" id="UP000218366"/>
    </source>
</evidence>
<reference evidence="2 3" key="1">
    <citation type="submission" date="2017-09" db="EMBL/GenBank/DDBJ databases">
        <title>Sphingomonas spermidinifaciens 9NM-10, whole genome shotgun sequence.</title>
        <authorList>
            <person name="Feng G."/>
            <person name="Zhu H."/>
        </authorList>
    </citation>
    <scope>NUCLEOTIDE SEQUENCE [LARGE SCALE GENOMIC DNA]</scope>
    <source>
        <strain evidence="2 3">9NM-10</strain>
    </source>
</reference>
<proteinExistence type="predicted"/>
<dbReference type="Gene3D" id="2.40.70.10">
    <property type="entry name" value="Acid Proteases"/>
    <property type="match status" value="2"/>
</dbReference>
<evidence type="ECO:0000313" key="2">
    <source>
        <dbReference type="EMBL" id="PCD03798.1"/>
    </source>
</evidence>
<dbReference type="PROSITE" id="PS50106">
    <property type="entry name" value="PDZ"/>
    <property type="match status" value="1"/>
</dbReference>
<feature type="domain" description="PDZ" evidence="1">
    <location>
        <begin position="322"/>
        <end position="373"/>
    </location>
</feature>
<dbReference type="EMBL" id="NWMW01000001">
    <property type="protein sequence ID" value="PCD03798.1"/>
    <property type="molecule type" value="Genomic_DNA"/>
</dbReference>
<dbReference type="InterPro" id="IPR021109">
    <property type="entry name" value="Peptidase_aspartic_dom_sf"/>
</dbReference>
<sequence length="410" mass="42793">MDRVDGATTGCLSRRRVLKQLGSGFLGASISTAAVSRKPRSGSYWPGFVESPSWHRLEVGTGDTLLVPTQVAGADIEAVLDTGSGASIISRPLAAKLGMVGLEPRTISGLSSQAAVGLVRSVEVTLAGEAHVLPFAVVADLGAISAAYGRPIDMMLGADVLAGGCVALNFERKQFAFGKSGSFLGGEGWTMLPLERGARQELLVRASVNGSGSIPLMLDTGSSSALMLSSAYLDAHGSLADRPHSTAALGGVEGVQIVKTFTADKVSLGGLLTEAVPALALDRWASASTVGNIGMPLLGQFDIVLDVTLGRLWLRPAPYRARLPMLKDRSGLGLTASPTDLAVIHVAIGSPAARAGWSIGDRIVAVNGIAIDSSYTRGRLWQWRYGHAGDRIALRLTDGTTRMLTLADYY</sequence>
<dbReference type="Proteomes" id="UP000218366">
    <property type="component" value="Unassembled WGS sequence"/>
</dbReference>
<evidence type="ECO:0000259" key="1">
    <source>
        <dbReference type="PROSITE" id="PS50106"/>
    </source>
</evidence>